<dbReference type="EMBL" id="RVHM01000079">
    <property type="protein sequence ID" value="MLV00173.1"/>
    <property type="molecule type" value="Genomic_DNA"/>
</dbReference>
<sequence>GNAALTHLFRTRDAQLWSHIEFHPECNAIYAALD</sequence>
<comment type="caution">
    <text evidence="1">The sequence shown here is derived from an EMBL/GenBank/DDBJ whole genome shotgun (WGS) entry which is preliminary data.</text>
</comment>
<feature type="non-terminal residue" evidence="1">
    <location>
        <position position="1"/>
    </location>
</feature>
<dbReference type="Proteomes" id="UP000885374">
    <property type="component" value="Unassembled WGS sequence"/>
</dbReference>
<accession>A0A3R0XKC9</accession>
<name>A0A3R0XKC9_SALET</name>
<organism evidence="1">
    <name type="scientific">Salmonella enterica I</name>
    <dbReference type="NCBI Taxonomy" id="59201"/>
    <lineage>
        <taxon>Bacteria</taxon>
        <taxon>Pseudomonadati</taxon>
        <taxon>Pseudomonadota</taxon>
        <taxon>Gammaproteobacteria</taxon>
        <taxon>Enterobacterales</taxon>
        <taxon>Enterobacteriaceae</taxon>
        <taxon>Salmonella</taxon>
    </lineage>
</organism>
<gene>
    <name evidence="1" type="ORF">DRU74_26455</name>
</gene>
<protein>
    <submittedName>
        <fullName evidence="1">KlcA</fullName>
    </submittedName>
</protein>
<dbReference type="AlphaFoldDB" id="A0A3R0XKC9"/>
<proteinExistence type="predicted"/>
<evidence type="ECO:0000313" key="1">
    <source>
        <dbReference type="EMBL" id="MLV00173.1"/>
    </source>
</evidence>
<reference evidence="1" key="1">
    <citation type="submission" date="2018-07" db="EMBL/GenBank/DDBJ databases">
        <authorList>
            <person name="Ashton P.M."/>
            <person name="Dallman T."/>
            <person name="Nair S."/>
            <person name="De Pinna E."/>
            <person name="Peters T."/>
            <person name="Grant K."/>
        </authorList>
    </citation>
    <scope>NUCLEOTIDE SEQUENCE [LARGE SCALE GENOMIC DNA]</scope>
    <source>
        <strain evidence="1">157339</strain>
    </source>
</reference>